<dbReference type="Proteomes" id="UP001200513">
    <property type="component" value="Chromosome"/>
</dbReference>
<dbReference type="NCBIfam" id="TIGR00372">
    <property type="entry name" value="cas4"/>
    <property type="match status" value="1"/>
</dbReference>
<keyword evidence="1 9" id="KW-0540">Nuclease</keyword>
<comment type="cofactor">
    <cofactor evidence="9">
        <name>iron-sulfur cluster</name>
        <dbReference type="ChEBI" id="CHEBI:30408"/>
    </cofactor>
</comment>
<evidence type="ECO:0000256" key="3">
    <source>
        <dbReference type="ARBA" id="ARBA00022801"/>
    </source>
</evidence>
<dbReference type="PANTHER" id="PTHR37168">
    <property type="entry name" value="CRISPR-ASSOCIATED EXONUCLEASE CAS4"/>
    <property type="match status" value="1"/>
</dbReference>
<name>A0A9Y1BPQ3_9ARCH</name>
<dbReference type="PANTHER" id="PTHR37168:SF1">
    <property type="entry name" value="CRISPR-ASSOCIATED EXONUCLEASE CAS4"/>
    <property type="match status" value="1"/>
</dbReference>
<dbReference type="EMBL" id="CP084167">
    <property type="protein sequence ID" value="UJG42620.1"/>
    <property type="molecule type" value="Genomic_DNA"/>
</dbReference>
<reference evidence="11" key="1">
    <citation type="journal article" date="2022" name="Nat. Microbiol.">
        <title>Unique mobile elements and scalable gene flow at the prokaryote-eukaryote boundary revealed by circularized Asgard archaea genomes.</title>
        <authorList>
            <person name="Wu F."/>
            <person name="Speth D.R."/>
            <person name="Philosof A."/>
            <person name="Cremiere A."/>
            <person name="Narayanan A."/>
            <person name="Barco R.A."/>
            <person name="Connon S.A."/>
            <person name="Amend J.P."/>
            <person name="Antoshechkin I.A."/>
            <person name="Orphan V.J."/>
        </authorList>
    </citation>
    <scope>NUCLEOTIDE SEQUENCE</scope>
    <source>
        <strain evidence="11">PR6</strain>
    </source>
</reference>
<sequence length="170" mass="20337">MLNEFDFFRGLQINYSIVCKTKLWLFSYNMGMEQSSEEVRLGSFIHEVTYPRMKKNIIVDNKIAIDFLKKGEKLILHEIKKSQSLEDAHKYQLYYYIYYLKRTKKIELVEGIIDYPLVKKRINLTLNAEIEKKLENILAEIKEILAMPSPPKPEKKSYCRKCAYFEFCWV</sequence>
<dbReference type="GO" id="GO:0004527">
    <property type="term" value="F:exonuclease activity"/>
    <property type="evidence" value="ECO:0007669"/>
    <property type="project" value="UniProtKB-KW"/>
</dbReference>
<evidence type="ECO:0000313" key="11">
    <source>
        <dbReference type="EMBL" id="UJG42620.1"/>
    </source>
</evidence>
<evidence type="ECO:0000259" key="10">
    <source>
        <dbReference type="Pfam" id="PF01930"/>
    </source>
</evidence>
<dbReference type="InterPro" id="IPR022765">
    <property type="entry name" value="Dna2/Cas4_DUF83"/>
</dbReference>
<dbReference type="AlphaFoldDB" id="A0A9Y1BPQ3"/>
<evidence type="ECO:0000256" key="5">
    <source>
        <dbReference type="ARBA" id="ARBA00023004"/>
    </source>
</evidence>
<dbReference type="Gene3D" id="3.90.320.10">
    <property type="match status" value="1"/>
</dbReference>
<proteinExistence type="inferred from homology"/>
<keyword evidence="8 9" id="KW-0464">Manganese</keyword>
<evidence type="ECO:0000256" key="2">
    <source>
        <dbReference type="ARBA" id="ARBA00022723"/>
    </source>
</evidence>
<gene>
    <name evidence="11" type="primary">cas4</name>
    <name evidence="11" type="ORF">K9W46_09525</name>
</gene>
<dbReference type="Pfam" id="PF01930">
    <property type="entry name" value="Cas_Cas4"/>
    <property type="match status" value="1"/>
</dbReference>
<keyword evidence="4 9" id="KW-0269">Exonuclease</keyword>
<comment type="cofactor">
    <cofactor evidence="9">
        <name>Mg(2+)</name>
        <dbReference type="ChEBI" id="CHEBI:18420"/>
    </cofactor>
    <cofactor evidence="9">
        <name>Mn(2+)</name>
        <dbReference type="ChEBI" id="CHEBI:29035"/>
    </cofactor>
    <text evidence="9">Mg(2+) or Mn(2+) required for ssDNA cleavage activity.</text>
</comment>
<dbReference type="InterPro" id="IPR011604">
    <property type="entry name" value="PDDEXK-like_dom_sf"/>
</dbReference>
<keyword evidence="6 9" id="KW-0411">Iron-sulfur</keyword>
<evidence type="ECO:0000256" key="8">
    <source>
        <dbReference type="ARBA" id="ARBA00023211"/>
    </source>
</evidence>
<organism evidence="11">
    <name type="scientific">Candidatus Heimdallarchaeum endolithica</name>
    <dbReference type="NCBI Taxonomy" id="2876572"/>
    <lineage>
        <taxon>Archaea</taxon>
        <taxon>Promethearchaeati</taxon>
        <taxon>Candidatus Heimdallarchaeota</taxon>
        <taxon>Candidatus Heimdallarchaeia (ex Rinke et al. 2021) (nom. nud.)</taxon>
        <taxon>Candidatus Heimdallarchaeales</taxon>
        <taxon>Candidatus Heimdallarchaeaceae</taxon>
        <taxon>Candidatus Heimdallarchaeum</taxon>
    </lineage>
</organism>
<evidence type="ECO:0000256" key="4">
    <source>
        <dbReference type="ARBA" id="ARBA00022839"/>
    </source>
</evidence>
<keyword evidence="5 9" id="KW-0408">Iron</keyword>
<dbReference type="InterPro" id="IPR013343">
    <property type="entry name" value="CRISPR-assoc_prot_Cas4"/>
</dbReference>
<accession>A0A9Y1BPQ3</accession>
<evidence type="ECO:0000256" key="6">
    <source>
        <dbReference type="ARBA" id="ARBA00023014"/>
    </source>
</evidence>
<evidence type="ECO:0000256" key="1">
    <source>
        <dbReference type="ARBA" id="ARBA00022722"/>
    </source>
</evidence>
<dbReference type="EC" id="3.1.12.1" evidence="9"/>
<keyword evidence="2 9" id="KW-0479">Metal-binding</keyword>
<dbReference type="GO" id="GO:0051536">
    <property type="term" value="F:iron-sulfur cluster binding"/>
    <property type="evidence" value="ECO:0007669"/>
    <property type="project" value="UniProtKB-KW"/>
</dbReference>
<dbReference type="GO" id="GO:0051607">
    <property type="term" value="P:defense response to virus"/>
    <property type="evidence" value="ECO:0007669"/>
    <property type="project" value="UniProtKB-KW"/>
</dbReference>
<comment type="function">
    <text evidence="9">CRISPR (clustered regularly interspaced short palindromic repeat) is an adaptive immune system that provides protection against mobile genetic elements (viruses, transposable elements and conjugative plasmids). CRISPR clusters contain sequences complementary to antecedent mobile elements and target invading nucleic acids. CRISPR clusters are transcribed and processed into CRISPR RNA (crRNA).</text>
</comment>
<feature type="domain" description="DUF83" evidence="10">
    <location>
        <begin position="10"/>
        <end position="169"/>
    </location>
</feature>
<evidence type="ECO:0000256" key="7">
    <source>
        <dbReference type="ARBA" id="ARBA00023118"/>
    </source>
</evidence>
<keyword evidence="3 9" id="KW-0378">Hydrolase</keyword>
<keyword evidence="7 9" id="KW-0051">Antiviral defense</keyword>
<evidence type="ECO:0000256" key="9">
    <source>
        <dbReference type="RuleBase" id="RU365022"/>
    </source>
</evidence>
<comment type="similarity">
    <text evidence="9">Belongs to the CRISPR-associated exonuclease Cas4 family.</text>
</comment>
<dbReference type="GO" id="GO:0046872">
    <property type="term" value="F:metal ion binding"/>
    <property type="evidence" value="ECO:0007669"/>
    <property type="project" value="UniProtKB-KW"/>
</dbReference>
<protein>
    <recommendedName>
        <fullName evidence="9">CRISPR-associated exonuclease Cas4</fullName>
        <ecNumber evidence="9">3.1.12.1</ecNumber>
    </recommendedName>
</protein>